<evidence type="ECO:0000313" key="3">
    <source>
        <dbReference type="Proteomes" id="UP001175226"/>
    </source>
</evidence>
<evidence type="ECO:0000256" key="1">
    <source>
        <dbReference type="SAM" id="MobiDB-lite"/>
    </source>
</evidence>
<dbReference type="EMBL" id="JAUEPT010000114">
    <property type="protein sequence ID" value="KAK0431458.1"/>
    <property type="molecule type" value="Genomic_DNA"/>
</dbReference>
<keyword evidence="3" id="KW-1185">Reference proteome</keyword>
<comment type="caution">
    <text evidence="2">The sequence shown here is derived from an EMBL/GenBank/DDBJ whole genome shotgun (WGS) entry which is preliminary data.</text>
</comment>
<reference evidence="2" key="1">
    <citation type="submission" date="2023-06" db="EMBL/GenBank/DDBJ databases">
        <authorList>
            <consortium name="Lawrence Berkeley National Laboratory"/>
            <person name="Ahrendt S."/>
            <person name="Sahu N."/>
            <person name="Indic B."/>
            <person name="Wong-Bajracharya J."/>
            <person name="Merenyi Z."/>
            <person name="Ke H.-M."/>
            <person name="Monk M."/>
            <person name="Kocsube S."/>
            <person name="Drula E."/>
            <person name="Lipzen A."/>
            <person name="Balint B."/>
            <person name="Henrissat B."/>
            <person name="Andreopoulos B."/>
            <person name="Martin F.M."/>
            <person name="Harder C.B."/>
            <person name="Rigling D."/>
            <person name="Ford K.L."/>
            <person name="Foster G.D."/>
            <person name="Pangilinan J."/>
            <person name="Papanicolaou A."/>
            <person name="Barry K."/>
            <person name="LaButti K."/>
            <person name="Viragh M."/>
            <person name="Koriabine M."/>
            <person name="Yan M."/>
            <person name="Riley R."/>
            <person name="Champramary S."/>
            <person name="Plett K.L."/>
            <person name="Tsai I.J."/>
            <person name="Slot J."/>
            <person name="Sipos G."/>
            <person name="Plett J."/>
            <person name="Nagy L.G."/>
            <person name="Grigoriev I.V."/>
        </authorList>
    </citation>
    <scope>NUCLEOTIDE SEQUENCE</scope>
    <source>
        <strain evidence="2">FPL87.14</strain>
    </source>
</reference>
<feature type="compositionally biased region" description="Polar residues" evidence="1">
    <location>
        <begin position="1"/>
        <end position="10"/>
    </location>
</feature>
<sequence length="270" mass="30252">MKSNIESSFSRQRRKRTEPDIAEDALLLPSSPAAPAVPPSRTSALAPLTPPPNTLCHMLEAPSFIDISRSREVPVLGRFFVSDIWVRALSTSQYDPHRCQGDCYSQYSIFNTFNGYSGEHTKRDRVIGGAHRGLWVPVPRLTLVVCAHLFRVCPSLKNASVGPAQAALVHHAVTDPDTLRAFCLAEKCTHHIARHFFSMNFTVIFDIDQKPKSNLCSFDSGHLAAIKSLSVVVDSLIVRVVFVDDERKLGLHHKLRFRDFERPPRSPKYP</sequence>
<dbReference type="AlphaFoldDB" id="A0AA39IZ00"/>
<name>A0AA39IZ00_9AGAR</name>
<proteinExistence type="predicted"/>
<accession>A0AA39IZ00</accession>
<gene>
    <name evidence="2" type="ORF">EV421DRAFT_2024544</name>
</gene>
<dbReference type="Proteomes" id="UP001175226">
    <property type="component" value="Unassembled WGS sequence"/>
</dbReference>
<feature type="compositionally biased region" description="Low complexity" evidence="1">
    <location>
        <begin position="25"/>
        <end position="34"/>
    </location>
</feature>
<organism evidence="2 3">
    <name type="scientific">Armillaria borealis</name>
    <dbReference type="NCBI Taxonomy" id="47425"/>
    <lineage>
        <taxon>Eukaryota</taxon>
        <taxon>Fungi</taxon>
        <taxon>Dikarya</taxon>
        <taxon>Basidiomycota</taxon>
        <taxon>Agaricomycotina</taxon>
        <taxon>Agaricomycetes</taxon>
        <taxon>Agaricomycetidae</taxon>
        <taxon>Agaricales</taxon>
        <taxon>Marasmiineae</taxon>
        <taxon>Physalacriaceae</taxon>
        <taxon>Armillaria</taxon>
    </lineage>
</organism>
<evidence type="ECO:0000313" key="2">
    <source>
        <dbReference type="EMBL" id="KAK0431458.1"/>
    </source>
</evidence>
<protein>
    <submittedName>
        <fullName evidence="2">Uncharacterized protein</fullName>
    </submittedName>
</protein>
<feature type="region of interest" description="Disordered" evidence="1">
    <location>
        <begin position="1"/>
        <end position="46"/>
    </location>
</feature>